<dbReference type="EMBL" id="LGUG01000004">
    <property type="protein sequence ID" value="KON96800.1"/>
    <property type="molecule type" value="Genomic_DNA"/>
</dbReference>
<keyword evidence="1" id="KW-0812">Transmembrane</keyword>
<reference evidence="2 4" key="1">
    <citation type="submission" date="2015-07" db="EMBL/GenBank/DDBJ databases">
        <title>Fjat-14205 dsm 2895.</title>
        <authorList>
            <person name="Liu B."/>
            <person name="Wang J."/>
            <person name="Zhu Y."/>
            <person name="Liu G."/>
            <person name="Chen Q."/>
            <person name="Chen Z."/>
            <person name="Lan J."/>
            <person name="Che J."/>
            <person name="Ge C."/>
            <person name="Shi H."/>
            <person name="Pan Z."/>
            <person name="Liu X."/>
        </authorList>
    </citation>
    <scope>NUCLEOTIDE SEQUENCE [LARGE SCALE GENOMIC DNA]</scope>
    <source>
        <strain evidence="2 4">DSM 2895</strain>
    </source>
</reference>
<evidence type="ECO:0000313" key="2">
    <source>
        <dbReference type="EMBL" id="KON96800.1"/>
    </source>
</evidence>
<dbReference type="RefSeq" id="WP_043063422.1">
    <property type="nucleotide sequence ID" value="NZ_BJOA01000265.1"/>
</dbReference>
<feature type="transmembrane region" description="Helical" evidence="1">
    <location>
        <begin position="135"/>
        <end position="155"/>
    </location>
</feature>
<proteinExistence type="predicted"/>
<evidence type="ECO:0008006" key="6">
    <source>
        <dbReference type="Google" id="ProtNLM"/>
    </source>
</evidence>
<keyword evidence="1" id="KW-1133">Transmembrane helix</keyword>
<dbReference type="Proteomes" id="UP000037269">
    <property type="component" value="Unassembled WGS sequence"/>
</dbReference>
<keyword evidence="1" id="KW-0472">Membrane</keyword>
<evidence type="ECO:0000313" key="3">
    <source>
        <dbReference type="EMBL" id="SDJ45156.1"/>
    </source>
</evidence>
<name>A0A0D1XRC2_ANEMI</name>
<feature type="transmembrane region" description="Helical" evidence="1">
    <location>
        <begin position="12"/>
        <end position="32"/>
    </location>
</feature>
<gene>
    <name evidence="2" type="ORF">AF333_16255</name>
    <name evidence="3" type="ORF">SAMN04487909_11824</name>
</gene>
<dbReference type="OrthoDB" id="2476767at2"/>
<feature type="transmembrane region" description="Helical" evidence="1">
    <location>
        <begin position="62"/>
        <end position="80"/>
    </location>
</feature>
<protein>
    <recommendedName>
        <fullName evidence="6">DUF4149 domain-containing protein</fullName>
    </recommendedName>
</protein>
<dbReference type="AlphaFoldDB" id="A0A0D1XRC2"/>
<dbReference type="Proteomes" id="UP000182836">
    <property type="component" value="Unassembled WGS sequence"/>
</dbReference>
<accession>A0A0D1XRC2</accession>
<feature type="transmembrane region" description="Helical" evidence="1">
    <location>
        <begin position="86"/>
        <end position="105"/>
    </location>
</feature>
<reference evidence="3 5" key="2">
    <citation type="submission" date="2016-10" db="EMBL/GenBank/DDBJ databases">
        <authorList>
            <person name="de Groot N.N."/>
        </authorList>
    </citation>
    <scope>NUCLEOTIDE SEQUENCE [LARGE SCALE GENOMIC DNA]</scope>
    <source>
        <strain evidence="3 5">DSM 2895</strain>
    </source>
</reference>
<evidence type="ECO:0000313" key="5">
    <source>
        <dbReference type="Proteomes" id="UP000182836"/>
    </source>
</evidence>
<dbReference type="PATRIC" id="fig|47500.12.peg.2133"/>
<evidence type="ECO:0000313" key="4">
    <source>
        <dbReference type="Proteomes" id="UP000037269"/>
    </source>
</evidence>
<dbReference type="GeneID" id="42306723"/>
<keyword evidence="4" id="KW-1185">Reference proteome</keyword>
<evidence type="ECO:0000256" key="1">
    <source>
        <dbReference type="SAM" id="Phobius"/>
    </source>
</evidence>
<sequence length="158" mass="17547">MMQMVLLWIERLALAVIVGGGVVMAAGVRPLFAPILAERGNAALVSTIENLSISAWNRYNRYAFLSIVLVIIIDVLRIVAGLTFSYWHIAMAIAIMIALLGKLVIDRELQNRLREKSIEAVGSTEQNTGHRRVELLTKIILILAIILTVFPIEILPTF</sequence>
<dbReference type="EMBL" id="FNED01000018">
    <property type="protein sequence ID" value="SDJ45156.1"/>
    <property type="molecule type" value="Genomic_DNA"/>
</dbReference>
<organism evidence="2 4">
    <name type="scientific">Aneurinibacillus migulanus</name>
    <name type="common">Bacillus migulanus</name>
    <dbReference type="NCBI Taxonomy" id="47500"/>
    <lineage>
        <taxon>Bacteria</taxon>
        <taxon>Bacillati</taxon>
        <taxon>Bacillota</taxon>
        <taxon>Bacilli</taxon>
        <taxon>Bacillales</taxon>
        <taxon>Paenibacillaceae</taxon>
        <taxon>Aneurinibacillus group</taxon>
        <taxon>Aneurinibacillus</taxon>
    </lineage>
</organism>
<dbReference type="STRING" id="47500.AF333_16255"/>